<feature type="compositionally biased region" description="Basic and acidic residues" evidence="2">
    <location>
        <begin position="192"/>
        <end position="216"/>
    </location>
</feature>
<keyword evidence="3" id="KW-0812">Transmembrane</keyword>
<sequence>MIAYTNPRRRVSSSIEPVDINITLTLLNLSNINTMPPFSSLLYSRLSSSSVISPSYITPTSYPQATAYRYHLDDLKKTILLQPNRVYTPIRRDNTRDVPIGEYWMWRIGLMVMFIWVFVAIRALLKKLTKKKGEWLRKRAEAQKNTSHSEELKKALEKELKRKEAKSRKLEHLQTPIPWDNYDDPPAVTMGNDRDEFDTRIPMPRDRRQTTVDRARRQSVFIQQEDQMKDARRRSSMGLPPADLTKPKVKSTGHEDGDEDGNEDKDENKAPTIKDLESSQWKVMDDQIPPPWQWILEADPWLRNAQAVPWGEMRGRHAFMPDTPDFAEYEHPWDEYAGNIDVVMRPLNLKEILWKNEATRLQRGRLIYYDDQWKEVAARKGYDVPIMRSHKKGARLGRGIQGGQLPSRPMERGPGGLYLPDEQTFREIGEHEEAPVSPTTEIPGVTPVLNVEPPGGGITPEGSQGQENKTPWKRRFGQMTKLFG</sequence>
<evidence type="ECO:0000256" key="1">
    <source>
        <dbReference type="SAM" id="Coils"/>
    </source>
</evidence>
<keyword evidence="1" id="KW-0175">Coiled coil</keyword>
<feature type="coiled-coil region" evidence="1">
    <location>
        <begin position="125"/>
        <end position="173"/>
    </location>
</feature>
<keyword evidence="3" id="KW-0472">Membrane</keyword>
<name>A0A7C8Q918_ORBOL</name>
<dbReference type="EMBL" id="WIWS01000159">
    <property type="protein sequence ID" value="KAF3201256.1"/>
    <property type="molecule type" value="Genomic_DNA"/>
</dbReference>
<gene>
    <name evidence="4" type="ORF">TWF106_002869</name>
</gene>
<evidence type="ECO:0000313" key="5">
    <source>
        <dbReference type="Proteomes" id="UP000472727"/>
    </source>
</evidence>
<dbReference type="AlphaFoldDB" id="A0A7C8Q918"/>
<evidence type="ECO:0000313" key="4">
    <source>
        <dbReference type="EMBL" id="KAF3201256.1"/>
    </source>
</evidence>
<comment type="caution">
    <text evidence="4">The sequence shown here is derived from an EMBL/GenBank/DDBJ whole genome shotgun (WGS) entry which is preliminary data.</text>
</comment>
<feature type="region of interest" description="Disordered" evidence="2">
    <location>
        <begin position="176"/>
        <end position="282"/>
    </location>
</feature>
<feature type="compositionally biased region" description="Basic and acidic residues" evidence="2">
    <location>
        <begin position="266"/>
        <end position="277"/>
    </location>
</feature>
<feature type="transmembrane region" description="Helical" evidence="3">
    <location>
        <begin position="104"/>
        <end position="125"/>
    </location>
</feature>
<proteinExistence type="predicted"/>
<accession>A0A7C8Q918</accession>
<evidence type="ECO:0000256" key="2">
    <source>
        <dbReference type="SAM" id="MobiDB-lite"/>
    </source>
</evidence>
<reference evidence="4 5" key="1">
    <citation type="submission" date="2019-06" db="EMBL/GenBank/DDBJ databases">
        <authorList>
            <person name="Palmer J.M."/>
        </authorList>
    </citation>
    <scope>NUCLEOTIDE SEQUENCE [LARGE SCALE GENOMIC DNA]</scope>
    <source>
        <strain evidence="4 5">TWF106</strain>
    </source>
</reference>
<organism evidence="4 5">
    <name type="scientific">Orbilia oligospora</name>
    <name type="common">Nematode-trapping fungus</name>
    <name type="synonym">Arthrobotrys oligospora</name>
    <dbReference type="NCBI Taxonomy" id="2813651"/>
    <lineage>
        <taxon>Eukaryota</taxon>
        <taxon>Fungi</taxon>
        <taxon>Dikarya</taxon>
        <taxon>Ascomycota</taxon>
        <taxon>Pezizomycotina</taxon>
        <taxon>Orbiliomycetes</taxon>
        <taxon>Orbiliales</taxon>
        <taxon>Orbiliaceae</taxon>
        <taxon>Orbilia</taxon>
    </lineage>
</organism>
<keyword evidence="3" id="KW-1133">Transmembrane helix</keyword>
<feature type="compositionally biased region" description="Acidic residues" evidence="2">
    <location>
        <begin position="256"/>
        <end position="265"/>
    </location>
</feature>
<dbReference type="Proteomes" id="UP000472727">
    <property type="component" value="Unassembled WGS sequence"/>
</dbReference>
<protein>
    <submittedName>
        <fullName evidence="4">Uncharacterized protein</fullName>
    </submittedName>
</protein>
<evidence type="ECO:0000256" key="3">
    <source>
        <dbReference type="SAM" id="Phobius"/>
    </source>
</evidence>